<reference evidence="1" key="2">
    <citation type="submission" date="2020-09" db="EMBL/GenBank/DDBJ databases">
        <authorList>
            <person name="Sun Q."/>
            <person name="Kim S."/>
        </authorList>
    </citation>
    <scope>NUCLEOTIDE SEQUENCE</scope>
    <source>
        <strain evidence="1">KCTC 23077</strain>
    </source>
</reference>
<evidence type="ECO:0008006" key="3">
    <source>
        <dbReference type="Google" id="ProtNLM"/>
    </source>
</evidence>
<keyword evidence="2" id="KW-1185">Reference proteome</keyword>
<accession>A0A918WBD2</accession>
<dbReference type="Pfam" id="PF06080">
    <property type="entry name" value="DUF938"/>
    <property type="match status" value="1"/>
</dbReference>
<reference evidence="1" key="1">
    <citation type="journal article" date="2014" name="Int. J. Syst. Evol. Microbiol.">
        <title>Complete genome sequence of Corynebacterium casei LMG S-19264T (=DSM 44701T), isolated from a smear-ripened cheese.</title>
        <authorList>
            <consortium name="US DOE Joint Genome Institute (JGI-PGF)"/>
            <person name="Walter F."/>
            <person name="Albersmeier A."/>
            <person name="Kalinowski J."/>
            <person name="Ruckert C."/>
        </authorList>
    </citation>
    <scope>NUCLEOTIDE SEQUENCE</scope>
    <source>
        <strain evidence="1">KCTC 23077</strain>
    </source>
</reference>
<dbReference type="Proteomes" id="UP000646426">
    <property type="component" value="Unassembled WGS sequence"/>
</dbReference>
<dbReference type="EMBL" id="BMYD01000005">
    <property type="protein sequence ID" value="GHA87412.1"/>
    <property type="molecule type" value="Genomic_DNA"/>
</dbReference>
<dbReference type="AlphaFoldDB" id="A0A918WBD2"/>
<proteinExistence type="predicted"/>
<dbReference type="PANTHER" id="PTHR20974">
    <property type="entry name" value="UPF0585 PROTEIN CG18661"/>
    <property type="match status" value="1"/>
</dbReference>
<evidence type="ECO:0000313" key="2">
    <source>
        <dbReference type="Proteomes" id="UP000646426"/>
    </source>
</evidence>
<evidence type="ECO:0000313" key="1">
    <source>
        <dbReference type="EMBL" id="GHA87412.1"/>
    </source>
</evidence>
<gene>
    <name evidence="1" type="ORF">GCM10007067_26680</name>
</gene>
<dbReference type="Gene3D" id="3.40.50.150">
    <property type="entry name" value="Vaccinia Virus protein VP39"/>
    <property type="match status" value="1"/>
</dbReference>
<dbReference type="SUPFAM" id="SSF53335">
    <property type="entry name" value="S-adenosyl-L-methionine-dependent methyltransferases"/>
    <property type="match status" value="1"/>
</dbReference>
<comment type="caution">
    <text evidence="1">The sequence shown here is derived from an EMBL/GenBank/DDBJ whole genome shotgun (WGS) entry which is preliminary data.</text>
</comment>
<protein>
    <recommendedName>
        <fullName evidence="3">DUF938 domain-containing protein</fullName>
    </recommendedName>
</protein>
<dbReference type="InterPro" id="IPR029063">
    <property type="entry name" value="SAM-dependent_MTases_sf"/>
</dbReference>
<dbReference type="InterPro" id="IPR010342">
    <property type="entry name" value="DUF938"/>
</dbReference>
<organism evidence="1 2">
    <name type="scientific">Cognatilysobacter bugurensis</name>
    <dbReference type="NCBI Taxonomy" id="543356"/>
    <lineage>
        <taxon>Bacteria</taxon>
        <taxon>Pseudomonadati</taxon>
        <taxon>Pseudomonadota</taxon>
        <taxon>Gammaproteobacteria</taxon>
        <taxon>Lysobacterales</taxon>
        <taxon>Lysobacteraceae</taxon>
        <taxon>Cognatilysobacter</taxon>
    </lineage>
</organism>
<name>A0A918WBD2_9GAMM</name>
<sequence length="226" mass="24520">MIAGRRDAAYNLGTVPREPAMHAKPHAPSCDRNRDPILDVLREHFAARRNVLEIGSGTGQHAVHFAAALPQLQWQCSDVAEHLPGIAMWLDEAALPNTPPPVELDVARGPWPSPTGAAPRFDAAFTANTLHIMGWPEVQALFAGLDRVLDAEATLIAYGPFNVGGAFTSESNAQFDAWLRDRDPRSGVRDLEAVDALAQGIGMTRIADVEMPAHNRCLVWTRSAHA</sequence>
<dbReference type="PANTHER" id="PTHR20974:SF0">
    <property type="entry name" value="UPF0585 PROTEIN CG18661"/>
    <property type="match status" value="1"/>
</dbReference>